<accession>A0A078HVF2</accession>
<dbReference type="Gramene" id="CDY41691">
    <property type="protein sequence ID" value="CDY41691"/>
    <property type="gene ID" value="GSBRNA2T00073389001"/>
</dbReference>
<gene>
    <name evidence="1" type="primary">BnaC02g34630D</name>
    <name evidence="1" type="ORF">GSBRNA2T00073389001</name>
</gene>
<sequence length="50" mass="5996">MFPFKTRRTLKRHGEELLRLPEDVVELILERLPERQQLIHMSRGGPDLMI</sequence>
<dbReference type="Proteomes" id="UP000028999">
    <property type="component" value="Unassembled WGS sequence"/>
</dbReference>
<dbReference type="EMBL" id="LK032503">
    <property type="protein sequence ID" value="CDY41691.1"/>
    <property type="molecule type" value="Genomic_DNA"/>
</dbReference>
<dbReference type="PaxDb" id="3708-A0A078HVF2"/>
<organism evidence="1 2">
    <name type="scientific">Brassica napus</name>
    <name type="common">Rape</name>
    <dbReference type="NCBI Taxonomy" id="3708"/>
    <lineage>
        <taxon>Eukaryota</taxon>
        <taxon>Viridiplantae</taxon>
        <taxon>Streptophyta</taxon>
        <taxon>Embryophyta</taxon>
        <taxon>Tracheophyta</taxon>
        <taxon>Spermatophyta</taxon>
        <taxon>Magnoliopsida</taxon>
        <taxon>eudicotyledons</taxon>
        <taxon>Gunneridae</taxon>
        <taxon>Pentapetalae</taxon>
        <taxon>rosids</taxon>
        <taxon>malvids</taxon>
        <taxon>Brassicales</taxon>
        <taxon>Brassicaceae</taxon>
        <taxon>Brassiceae</taxon>
        <taxon>Brassica</taxon>
    </lineage>
</organism>
<reference evidence="1 2" key="1">
    <citation type="journal article" date="2014" name="Science">
        <title>Plant genetics. Early allopolyploid evolution in the post-Neolithic Brassica napus oilseed genome.</title>
        <authorList>
            <person name="Chalhoub B."/>
            <person name="Denoeud F."/>
            <person name="Liu S."/>
            <person name="Parkin I.A."/>
            <person name="Tang H."/>
            <person name="Wang X."/>
            <person name="Chiquet J."/>
            <person name="Belcram H."/>
            <person name="Tong C."/>
            <person name="Samans B."/>
            <person name="Correa M."/>
            <person name="Da Silva C."/>
            <person name="Just J."/>
            <person name="Falentin C."/>
            <person name="Koh C.S."/>
            <person name="Le Clainche I."/>
            <person name="Bernard M."/>
            <person name="Bento P."/>
            <person name="Noel B."/>
            <person name="Labadie K."/>
            <person name="Alberti A."/>
            <person name="Charles M."/>
            <person name="Arnaud D."/>
            <person name="Guo H."/>
            <person name="Daviaud C."/>
            <person name="Alamery S."/>
            <person name="Jabbari K."/>
            <person name="Zhao M."/>
            <person name="Edger P.P."/>
            <person name="Chelaifa H."/>
            <person name="Tack D."/>
            <person name="Lassalle G."/>
            <person name="Mestiri I."/>
            <person name="Schnel N."/>
            <person name="Le Paslier M.C."/>
            <person name="Fan G."/>
            <person name="Renault V."/>
            <person name="Bayer P.E."/>
            <person name="Golicz A.A."/>
            <person name="Manoli S."/>
            <person name="Lee T.H."/>
            <person name="Thi V.H."/>
            <person name="Chalabi S."/>
            <person name="Hu Q."/>
            <person name="Fan C."/>
            <person name="Tollenaere R."/>
            <person name="Lu Y."/>
            <person name="Battail C."/>
            <person name="Shen J."/>
            <person name="Sidebottom C.H."/>
            <person name="Wang X."/>
            <person name="Canaguier A."/>
            <person name="Chauveau A."/>
            <person name="Berard A."/>
            <person name="Deniot G."/>
            <person name="Guan M."/>
            <person name="Liu Z."/>
            <person name="Sun F."/>
            <person name="Lim Y.P."/>
            <person name="Lyons E."/>
            <person name="Town C.D."/>
            <person name="Bancroft I."/>
            <person name="Wang X."/>
            <person name="Meng J."/>
            <person name="Ma J."/>
            <person name="Pires J.C."/>
            <person name="King G.J."/>
            <person name="Brunel D."/>
            <person name="Delourme R."/>
            <person name="Renard M."/>
            <person name="Aury J.M."/>
            <person name="Adams K.L."/>
            <person name="Batley J."/>
            <person name="Snowdon R.J."/>
            <person name="Tost J."/>
            <person name="Edwards D."/>
            <person name="Zhou Y."/>
            <person name="Hua W."/>
            <person name="Sharpe A.G."/>
            <person name="Paterson A.H."/>
            <person name="Guan C."/>
            <person name="Wincker P."/>
        </authorList>
    </citation>
    <scope>NUCLEOTIDE SEQUENCE [LARGE SCALE GENOMIC DNA]</scope>
    <source>
        <strain evidence="2">cv. Darmor-bzh</strain>
    </source>
</reference>
<name>A0A078HVF2_BRANA</name>
<protein>
    <submittedName>
        <fullName evidence="1">BnaC02g34630D protein</fullName>
    </submittedName>
</protein>
<evidence type="ECO:0000313" key="1">
    <source>
        <dbReference type="EMBL" id="CDY41691.1"/>
    </source>
</evidence>
<proteinExistence type="predicted"/>
<keyword evidence="2" id="KW-1185">Reference proteome</keyword>
<dbReference type="AlphaFoldDB" id="A0A078HVF2"/>
<evidence type="ECO:0000313" key="2">
    <source>
        <dbReference type="Proteomes" id="UP000028999"/>
    </source>
</evidence>